<dbReference type="RefSeq" id="WP_035244583.1">
    <property type="nucleotide sequence ID" value="NZ_ARXU01000001.1"/>
</dbReference>
<dbReference type="Gene3D" id="2.40.160.50">
    <property type="entry name" value="membrane protein fhac: a member of the omp85/tpsb transporter family"/>
    <property type="match status" value="1"/>
</dbReference>
<reference evidence="3 4" key="1">
    <citation type="submission" date="2012-09" db="EMBL/GenBank/DDBJ databases">
        <title>Genome Sequence of alkane-degrading Bacterium Alcanivorax jadensis T9.</title>
        <authorList>
            <person name="Lai Q."/>
            <person name="Shao Z."/>
        </authorList>
    </citation>
    <scope>NUCLEOTIDE SEQUENCE [LARGE SCALE GENOMIC DNA]</scope>
    <source>
        <strain evidence="3 4">T9</strain>
    </source>
</reference>
<evidence type="ECO:0000259" key="2">
    <source>
        <dbReference type="Pfam" id="PF03865"/>
    </source>
</evidence>
<gene>
    <name evidence="3" type="ORF">T9A_00361</name>
</gene>
<protein>
    <recommendedName>
        <fullName evidence="2">Haemolysin activator HlyB C-terminal domain-containing protein</fullName>
    </recommendedName>
</protein>
<feature type="region of interest" description="Disordered" evidence="1">
    <location>
        <begin position="172"/>
        <end position="191"/>
    </location>
</feature>
<sequence length="570" mass="64915">MQALCPGTQRQQLSRAGFGISWLTATLLLWPLPGLASPPTVESCELVYEDGDPALFEFVETRQKVDFSRYQGRPIGKIHYSVLPIFNENDPAEDNWLYRTANFLHIETRKTTLEKQMILTSGEPLDRDHLRENERLLRSNDYLVDAMIVPHRVCADHIDLLVVTRDVWTFSPSTSASRSGGETSTSAGFTESNLLGSGQRVAAGYFDDADRSGHFFSYRNPLLPARMQLNLSYTNASDGESLSGGLIRPFYQLDSRWSGGVDIQRENLLERIEVNGQTVNRFRQEDSRYEAFVGWSPGVQEQAIVRWRLGITDEEERFSAVPDETTSLPEDERRVYPSISVEYQENQHLVASNLNRAQRQEDIRLGWYHFARMGHASKALGSNAESVIFNFSTSNTRFIRKHHLFRSGLSASGRYQDDDFVSTYYGGNLSYYYFLNQNNRWFARLNVNAGRNLRQDEQLTIGGNDNLRGYPTDYQRGDRRWVLSVERRRFTNWQIFNLAYVGGAVYVDAGQAWEQGQPRGSTLANAGLGLRLSPSKFRVDRVLHLDVAAPLVNQDEVDDVQLIVTGRVDF</sequence>
<accession>A0ABR4WHD8</accession>
<feature type="domain" description="Haemolysin activator HlyB C-terminal" evidence="2">
    <location>
        <begin position="408"/>
        <end position="532"/>
    </location>
</feature>
<dbReference type="Proteomes" id="UP000029443">
    <property type="component" value="Unassembled WGS sequence"/>
</dbReference>
<name>A0ABR4WHD8_9GAMM</name>
<evidence type="ECO:0000256" key="1">
    <source>
        <dbReference type="SAM" id="MobiDB-lite"/>
    </source>
</evidence>
<dbReference type="InterPro" id="IPR005565">
    <property type="entry name" value="Hemolysn_activator_HlyB_C"/>
</dbReference>
<dbReference type="EMBL" id="ARXU01000001">
    <property type="protein sequence ID" value="KGD63041.1"/>
    <property type="molecule type" value="Genomic_DNA"/>
</dbReference>
<dbReference type="Pfam" id="PF03865">
    <property type="entry name" value="ShlB"/>
    <property type="match status" value="1"/>
</dbReference>
<keyword evidence="4" id="KW-1185">Reference proteome</keyword>
<evidence type="ECO:0000313" key="4">
    <source>
        <dbReference type="Proteomes" id="UP000029443"/>
    </source>
</evidence>
<organism evidence="3 4">
    <name type="scientific">Alcanivorax jadensis T9</name>
    <dbReference type="NCBI Taxonomy" id="1177181"/>
    <lineage>
        <taxon>Bacteria</taxon>
        <taxon>Pseudomonadati</taxon>
        <taxon>Pseudomonadota</taxon>
        <taxon>Gammaproteobacteria</taxon>
        <taxon>Oceanospirillales</taxon>
        <taxon>Alcanivoracaceae</taxon>
        <taxon>Alcanivorax</taxon>
    </lineage>
</organism>
<comment type="caution">
    <text evidence="3">The sequence shown here is derived from an EMBL/GenBank/DDBJ whole genome shotgun (WGS) entry which is preliminary data.</text>
</comment>
<evidence type="ECO:0000313" key="3">
    <source>
        <dbReference type="EMBL" id="KGD63041.1"/>
    </source>
</evidence>
<proteinExistence type="predicted"/>